<dbReference type="Pfam" id="PF04500">
    <property type="entry name" value="FLYWCH"/>
    <property type="match status" value="1"/>
</dbReference>
<evidence type="ECO:0000259" key="5">
    <source>
        <dbReference type="Pfam" id="PF10551"/>
    </source>
</evidence>
<accession>A0A2A4J8U0</accession>
<dbReference type="PANTHER" id="PTHR47160">
    <property type="entry name" value="PUTATIVE-RELATED"/>
    <property type="match status" value="1"/>
</dbReference>
<evidence type="ECO:0000256" key="1">
    <source>
        <dbReference type="ARBA" id="ARBA00022723"/>
    </source>
</evidence>
<dbReference type="InterPro" id="IPR007588">
    <property type="entry name" value="Znf_FLYWCH"/>
</dbReference>
<dbReference type="Pfam" id="PF10551">
    <property type="entry name" value="MULE"/>
    <property type="match status" value="1"/>
</dbReference>
<dbReference type="PANTHER" id="PTHR47160:SF10">
    <property type="entry name" value="MULE TRANSPOSASE DOMAIN-CONTAINING PROTEIN"/>
    <property type="match status" value="1"/>
</dbReference>
<feature type="domain" description="MULE transposase" evidence="5">
    <location>
        <begin position="189"/>
        <end position="282"/>
    </location>
</feature>
<evidence type="ECO:0000313" key="6">
    <source>
        <dbReference type="EMBL" id="PCG68098.1"/>
    </source>
</evidence>
<reference evidence="6" key="1">
    <citation type="submission" date="2017-09" db="EMBL/GenBank/DDBJ databases">
        <title>Contemporary evolution of a Lepidopteran species, Heliothis virescens, in response to modern agricultural practices.</title>
        <authorList>
            <person name="Fritz M.L."/>
            <person name="Deyonke A.M."/>
            <person name="Papanicolaou A."/>
            <person name="Micinski S."/>
            <person name="Westbrook J."/>
            <person name="Gould F."/>
        </authorList>
    </citation>
    <scope>NUCLEOTIDE SEQUENCE [LARGE SCALE GENOMIC DNA]</scope>
    <source>
        <strain evidence="6">HvINT-</strain>
        <tissue evidence="6">Whole body</tissue>
    </source>
</reference>
<dbReference type="Gene3D" id="2.20.25.240">
    <property type="match status" value="1"/>
</dbReference>
<dbReference type="STRING" id="7102.A0A2A4J8U0"/>
<name>A0A2A4J8U0_HELVI</name>
<dbReference type="EMBL" id="NWSH01002514">
    <property type="protein sequence ID" value="PCG68098.1"/>
    <property type="molecule type" value="Genomic_DNA"/>
</dbReference>
<comment type="caution">
    <text evidence="6">The sequence shown here is derived from an EMBL/GenBank/DDBJ whole genome shotgun (WGS) entry which is preliminary data.</text>
</comment>
<dbReference type="GO" id="GO:0008270">
    <property type="term" value="F:zinc ion binding"/>
    <property type="evidence" value="ECO:0007669"/>
    <property type="project" value="UniProtKB-KW"/>
</dbReference>
<evidence type="ECO:0000256" key="2">
    <source>
        <dbReference type="ARBA" id="ARBA00022771"/>
    </source>
</evidence>
<keyword evidence="3" id="KW-0862">Zinc</keyword>
<proteinExistence type="predicted"/>
<gene>
    <name evidence="6" type="ORF">B5V51_5606</name>
</gene>
<sequence length="457" mass="53613">MNQKYPKVEFFQGRKGAKILWRAGFRYTLEKINKKDSSIWRCHNRKCKGSLTWNTADETVVRVSDHQCKPNFDYYKIEKIRSKLKKAVCDSYDPIPKVYDDFMKKYKTKNEYDAILPSFLSIKDTLYKARKDHLAVHATTFKLLKDVVVPKILAEDFLLVEDGADNKILVFCSLQARETVKSVSHFFGDGTFKSAPYPFKQIYTLHGDTGSTSNQTRIAPLIFSLLPNKEEVTYLRLFELIKKYLPGMTPTYYQTDYELPAMNAFKIVFPDVTIRGCLFHYSQAINRKAKKLGIPQSMRTSVLAKLKCLAYLPVRYMSEGFMSITIDDVDQNYVREWDNFISYYIKQWMKPNTLNIVSCYDNRHRTINAAEGWHFRLNSFVGRKKPSLYQLINILKDESVHYDFLVRRSQMYVPYSKKRQQRDIITDQRISKIVDDLIADIIDVKECIQRLSKIKFL</sequence>
<dbReference type="InterPro" id="IPR018289">
    <property type="entry name" value="MULE_transposase_dom"/>
</dbReference>
<keyword evidence="2" id="KW-0863">Zinc-finger</keyword>
<organism evidence="6">
    <name type="scientific">Heliothis virescens</name>
    <name type="common">Tobacco budworm moth</name>
    <dbReference type="NCBI Taxonomy" id="7102"/>
    <lineage>
        <taxon>Eukaryota</taxon>
        <taxon>Metazoa</taxon>
        <taxon>Ecdysozoa</taxon>
        <taxon>Arthropoda</taxon>
        <taxon>Hexapoda</taxon>
        <taxon>Insecta</taxon>
        <taxon>Pterygota</taxon>
        <taxon>Neoptera</taxon>
        <taxon>Endopterygota</taxon>
        <taxon>Lepidoptera</taxon>
        <taxon>Glossata</taxon>
        <taxon>Ditrysia</taxon>
        <taxon>Noctuoidea</taxon>
        <taxon>Noctuidae</taxon>
        <taxon>Heliothinae</taxon>
        <taxon>Heliothis</taxon>
    </lineage>
</organism>
<keyword evidence="1" id="KW-0479">Metal-binding</keyword>
<evidence type="ECO:0008006" key="7">
    <source>
        <dbReference type="Google" id="ProtNLM"/>
    </source>
</evidence>
<evidence type="ECO:0000259" key="4">
    <source>
        <dbReference type="Pfam" id="PF04500"/>
    </source>
</evidence>
<protein>
    <recommendedName>
        <fullName evidence="7">MULE transposase domain-containing protein</fullName>
    </recommendedName>
</protein>
<dbReference type="AlphaFoldDB" id="A0A2A4J8U0"/>
<evidence type="ECO:0000256" key="3">
    <source>
        <dbReference type="ARBA" id="ARBA00022833"/>
    </source>
</evidence>
<feature type="domain" description="FLYWCH-type" evidence="4">
    <location>
        <begin position="10"/>
        <end position="64"/>
    </location>
</feature>